<dbReference type="SMART" id="SM00387">
    <property type="entry name" value="HATPase_c"/>
    <property type="match status" value="1"/>
</dbReference>
<dbReference type="SUPFAM" id="SSF47384">
    <property type="entry name" value="Homodimeric domain of signal transducing histidine kinase"/>
    <property type="match status" value="1"/>
</dbReference>
<dbReference type="Pfam" id="PF02518">
    <property type="entry name" value="HATPase_c"/>
    <property type="match status" value="1"/>
</dbReference>
<evidence type="ECO:0000313" key="10">
    <source>
        <dbReference type="EMBL" id="KAA8476119.1"/>
    </source>
</evidence>
<dbReference type="AlphaFoldDB" id="A0A5M9GQN0"/>
<dbReference type="EMBL" id="VWNE01000046">
    <property type="protein sequence ID" value="KAA8476119.1"/>
    <property type="molecule type" value="Genomic_DNA"/>
</dbReference>
<dbReference type="Gene3D" id="1.10.287.130">
    <property type="match status" value="1"/>
</dbReference>
<dbReference type="NCBIfam" id="TIGR00229">
    <property type="entry name" value="sensory_box"/>
    <property type="match status" value="1"/>
</dbReference>
<evidence type="ECO:0000256" key="7">
    <source>
        <dbReference type="ARBA" id="ARBA00023136"/>
    </source>
</evidence>
<keyword evidence="7" id="KW-0472">Membrane</keyword>
<protein>
    <recommendedName>
        <fullName evidence="2">histidine kinase</fullName>
        <ecNumber evidence="2">2.7.13.3</ecNumber>
    </recommendedName>
</protein>
<evidence type="ECO:0000313" key="11">
    <source>
        <dbReference type="Proteomes" id="UP000322918"/>
    </source>
</evidence>
<evidence type="ECO:0000259" key="8">
    <source>
        <dbReference type="PROSITE" id="PS50109"/>
    </source>
</evidence>
<dbReference type="InterPro" id="IPR050736">
    <property type="entry name" value="Sensor_HK_Regulatory"/>
</dbReference>
<feature type="domain" description="PAS" evidence="9">
    <location>
        <begin position="22"/>
        <end position="74"/>
    </location>
</feature>
<dbReference type="SUPFAM" id="SSF55781">
    <property type="entry name" value="GAF domain-like"/>
    <property type="match status" value="1"/>
</dbReference>
<dbReference type="Pfam" id="PF13185">
    <property type="entry name" value="GAF_2"/>
    <property type="match status" value="1"/>
</dbReference>
<dbReference type="Pfam" id="PF13426">
    <property type="entry name" value="PAS_9"/>
    <property type="match status" value="1"/>
</dbReference>
<dbReference type="Gene3D" id="3.30.450.20">
    <property type="entry name" value="PAS domain"/>
    <property type="match status" value="1"/>
</dbReference>
<dbReference type="FunFam" id="1.10.287.130:FF:000001">
    <property type="entry name" value="Two-component sensor histidine kinase"/>
    <property type="match status" value="1"/>
</dbReference>
<evidence type="ECO:0000256" key="4">
    <source>
        <dbReference type="ARBA" id="ARBA00022679"/>
    </source>
</evidence>
<evidence type="ECO:0000256" key="3">
    <source>
        <dbReference type="ARBA" id="ARBA00022553"/>
    </source>
</evidence>
<evidence type="ECO:0000256" key="2">
    <source>
        <dbReference type="ARBA" id="ARBA00012438"/>
    </source>
</evidence>
<keyword evidence="11" id="KW-1185">Reference proteome</keyword>
<dbReference type="Gene3D" id="3.30.450.40">
    <property type="match status" value="1"/>
</dbReference>
<dbReference type="Gene3D" id="3.30.565.10">
    <property type="entry name" value="Histidine kinase-like ATPase, C-terminal domain"/>
    <property type="match status" value="1"/>
</dbReference>
<dbReference type="CDD" id="cd00130">
    <property type="entry name" value="PAS"/>
    <property type="match status" value="1"/>
</dbReference>
<dbReference type="FunFam" id="3.30.565.10:FF:000006">
    <property type="entry name" value="Sensor histidine kinase WalK"/>
    <property type="match status" value="1"/>
</dbReference>
<comment type="caution">
    <text evidence="10">The sequence shown here is derived from an EMBL/GenBank/DDBJ whole genome shotgun (WGS) entry which is preliminary data.</text>
</comment>
<keyword evidence="3" id="KW-0597">Phosphoprotein</keyword>
<gene>
    <name evidence="10" type="ORF">F1649_20610</name>
</gene>
<name>A0A5M9GQN0_9SPHI</name>
<keyword evidence="6" id="KW-0902">Two-component regulatory system</keyword>
<dbReference type="InterPro" id="IPR003594">
    <property type="entry name" value="HATPase_dom"/>
</dbReference>
<dbReference type="PANTHER" id="PTHR43711">
    <property type="entry name" value="TWO-COMPONENT HISTIDINE KINASE"/>
    <property type="match status" value="1"/>
</dbReference>
<feature type="domain" description="Histidine kinase" evidence="8">
    <location>
        <begin position="352"/>
        <end position="567"/>
    </location>
</feature>
<dbReference type="PROSITE" id="PS50112">
    <property type="entry name" value="PAS"/>
    <property type="match status" value="1"/>
</dbReference>
<dbReference type="InterPro" id="IPR003018">
    <property type="entry name" value="GAF"/>
</dbReference>
<dbReference type="PROSITE" id="PS50109">
    <property type="entry name" value="HIS_KIN"/>
    <property type="match status" value="1"/>
</dbReference>
<dbReference type="InterPro" id="IPR003661">
    <property type="entry name" value="HisK_dim/P_dom"/>
</dbReference>
<evidence type="ECO:0000259" key="9">
    <source>
        <dbReference type="PROSITE" id="PS50112"/>
    </source>
</evidence>
<dbReference type="SUPFAM" id="SSF55785">
    <property type="entry name" value="PYP-like sensor domain (PAS domain)"/>
    <property type="match status" value="1"/>
</dbReference>
<comment type="catalytic activity">
    <reaction evidence="1">
        <text>ATP + protein L-histidine = ADP + protein N-phospho-L-histidine.</text>
        <dbReference type="EC" id="2.7.13.3"/>
    </reaction>
</comment>
<dbReference type="EC" id="2.7.13.3" evidence="2"/>
<evidence type="ECO:0000256" key="1">
    <source>
        <dbReference type="ARBA" id="ARBA00000085"/>
    </source>
</evidence>
<dbReference type="SMART" id="SM00388">
    <property type="entry name" value="HisKA"/>
    <property type="match status" value="1"/>
</dbReference>
<dbReference type="InterPro" id="IPR036890">
    <property type="entry name" value="HATPase_C_sf"/>
</dbReference>
<dbReference type="InterPro" id="IPR035965">
    <property type="entry name" value="PAS-like_dom_sf"/>
</dbReference>
<dbReference type="PANTHER" id="PTHR43711:SF31">
    <property type="entry name" value="HISTIDINE KINASE"/>
    <property type="match status" value="1"/>
</dbReference>
<accession>A0A5M9GQN0</accession>
<dbReference type="Pfam" id="PF00512">
    <property type="entry name" value="HisKA"/>
    <property type="match status" value="1"/>
</dbReference>
<dbReference type="Proteomes" id="UP000322918">
    <property type="component" value="Unassembled WGS sequence"/>
</dbReference>
<keyword evidence="5" id="KW-0418">Kinase</keyword>
<dbReference type="InterPro" id="IPR004358">
    <property type="entry name" value="Sig_transdc_His_kin-like_C"/>
</dbReference>
<evidence type="ECO:0000256" key="6">
    <source>
        <dbReference type="ARBA" id="ARBA00023012"/>
    </source>
</evidence>
<dbReference type="RefSeq" id="WP_141815475.1">
    <property type="nucleotide sequence ID" value="NZ_VFPL01000001.1"/>
</dbReference>
<dbReference type="SMART" id="SM00065">
    <property type="entry name" value="GAF"/>
    <property type="match status" value="1"/>
</dbReference>
<evidence type="ECO:0000256" key="5">
    <source>
        <dbReference type="ARBA" id="ARBA00022777"/>
    </source>
</evidence>
<dbReference type="InterPro" id="IPR036097">
    <property type="entry name" value="HisK_dim/P_sf"/>
</dbReference>
<keyword evidence="4" id="KW-0808">Transferase</keyword>
<dbReference type="InterPro" id="IPR000014">
    <property type="entry name" value="PAS"/>
</dbReference>
<sequence length="569" mass="63539">MPLENGEYFMEYRKLEEALERQNKLIRTITENATTALFTMNTEGYCTYMNPAGERMFGYTAEEIASTPLHYLIHSRRPDGSLYPIEECPIDRALPEHTTVRAHEDVFFRKDGSPVPVSCSISPVYENGHPVITVLEVHDLTEQKKHEEAILRNTKNLEILNSIGKSISAEMDLRNILQKVTDASTNLTGAQFGAFFFNTVKTKGESYLLYTLSGATADTFKGFPMPGKTPLFHPTFNGERVIRSDDITMDPHFGHNYHNGMPGGHLPVVSYLAVPVIAKSGAVIGGLFFGHSRPGAFSTEDEKMVSSIASQAAIAIDNAKLFDKVKTANRQNKRLLKIAKQLDDKKNEFMSIASHELKTPVTSIKGYLQIIEKIAKAEEKPILNGFITKAARQVDKLTSLVNDLLDATRIQAGKITYNFTTFNFGDVLEDSISSLRVVNNTHTIEINGDQNIFITADRIRLEQVISNLLSNAVKYSPEADKIILNVNQEEEILKVEIIDFGIGISEHTIPNIFDRYFREIDKNYQFNGLGLGLYISAEIIKGHNGMIWVESEPGMGATFSFTIPVNQTT</sequence>
<dbReference type="SMART" id="SM00091">
    <property type="entry name" value="PAS"/>
    <property type="match status" value="1"/>
</dbReference>
<dbReference type="PRINTS" id="PR00344">
    <property type="entry name" value="BCTRLSENSOR"/>
</dbReference>
<dbReference type="GO" id="GO:0000155">
    <property type="term" value="F:phosphorelay sensor kinase activity"/>
    <property type="evidence" value="ECO:0007669"/>
    <property type="project" value="InterPro"/>
</dbReference>
<dbReference type="CDD" id="cd00082">
    <property type="entry name" value="HisKA"/>
    <property type="match status" value="1"/>
</dbReference>
<reference evidence="10 11" key="1">
    <citation type="submission" date="2019-09" db="EMBL/GenBank/DDBJ databases">
        <title>Pararcticibacter amylolyticus gen. nov., sp. nov., isolated from a rottenly hemp rope, and reclassification of Pedobacter tournemirensis as Pararcticibacter tournemirensis comb. nov.</title>
        <authorList>
            <person name="Cai Y."/>
        </authorList>
    </citation>
    <scope>NUCLEOTIDE SEQUENCE [LARGE SCALE GENOMIC DNA]</scope>
    <source>
        <strain evidence="10 11">TF5-37.2-LB10</strain>
    </source>
</reference>
<dbReference type="OrthoDB" id="9813151at2"/>
<organism evidence="10 11">
    <name type="scientific">Arcticibacter tournemirensis</name>
    <dbReference type="NCBI Taxonomy" id="699437"/>
    <lineage>
        <taxon>Bacteria</taxon>
        <taxon>Pseudomonadati</taxon>
        <taxon>Bacteroidota</taxon>
        <taxon>Sphingobacteriia</taxon>
        <taxon>Sphingobacteriales</taxon>
        <taxon>Sphingobacteriaceae</taxon>
        <taxon>Arcticibacter</taxon>
    </lineage>
</organism>
<dbReference type="SUPFAM" id="SSF55874">
    <property type="entry name" value="ATPase domain of HSP90 chaperone/DNA topoisomerase II/histidine kinase"/>
    <property type="match status" value="1"/>
</dbReference>
<proteinExistence type="predicted"/>
<dbReference type="InterPro" id="IPR005467">
    <property type="entry name" value="His_kinase_dom"/>
</dbReference>
<dbReference type="InterPro" id="IPR029016">
    <property type="entry name" value="GAF-like_dom_sf"/>
</dbReference>